<feature type="transmembrane region" description="Helical" evidence="1">
    <location>
        <begin position="48"/>
        <end position="65"/>
    </location>
</feature>
<reference evidence="2" key="1">
    <citation type="submission" date="2023-03" db="EMBL/GenBank/DDBJ databases">
        <title>Actinoallomurus iriomotensis NBRC 103681.</title>
        <authorList>
            <person name="Ichikawa N."/>
            <person name="Sato H."/>
            <person name="Tonouchi N."/>
        </authorList>
    </citation>
    <scope>NUCLEOTIDE SEQUENCE</scope>
    <source>
        <strain evidence="2">NBRC 103681</strain>
    </source>
</reference>
<protein>
    <recommendedName>
        <fullName evidence="4">DUF4345 domain-containing protein</fullName>
    </recommendedName>
</protein>
<gene>
    <name evidence="2" type="ORF">Airi01_072970</name>
</gene>
<dbReference type="EMBL" id="BSTJ01000010">
    <property type="protein sequence ID" value="GLY79030.1"/>
    <property type="molecule type" value="Genomic_DNA"/>
</dbReference>
<dbReference type="Proteomes" id="UP001165135">
    <property type="component" value="Unassembled WGS sequence"/>
</dbReference>
<comment type="caution">
    <text evidence="2">The sequence shown here is derived from an EMBL/GenBank/DDBJ whole genome shotgun (WGS) entry which is preliminary data.</text>
</comment>
<sequence length="136" mass="14247">MGRRGLQLLLGVLATVAVASGLFGMIFGPEFLPDGGHVSATIDSEYRFVNAFWFTAGAVVMWSLPRVERATAVLRLTLGAAFLGGVARLWAAAASGWPNPVFVAALGIELLLVPVTLCWQARVTTASGASSDQDSP</sequence>
<dbReference type="Pfam" id="PF14248">
    <property type="entry name" value="DUF4345"/>
    <property type="match status" value="1"/>
</dbReference>
<evidence type="ECO:0000256" key="1">
    <source>
        <dbReference type="SAM" id="Phobius"/>
    </source>
</evidence>
<dbReference type="InterPro" id="IPR025597">
    <property type="entry name" value="DUF4345"/>
</dbReference>
<name>A0A9W6RSC3_9ACTN</name>
<keyword evidence="1" id="KW-0812">Transmembrane</keyword>
<proteinExistence type="predicted"/>
<evidence type="ECO:0000313" key="3">
    <source>
        <dbReference type="Proteomes" id="UP001165135"/>
    </source>
</evidence>
<keyword evidence="1" id="KW-1133">Transmembrane helix</keyword>
<accession>A0A9W6RSC3</accession>
<feature type="transmembrane region" description="Helical" evidence="1">
    <location>
        <begin position="72"/>
        <end position="91"/>
    </location>
</feature>
<keyword evidence="1" id="KW-0472">Membrane</keyword>
<evidence type="ECO:0000313" key="2">
    <source>
        <dbReference type="EMBL" id="GLY79030.1"/>
    </source>
</evidence>
<feature type="transmembrane region" description="Helical" evidence="1">
    <location>
        <begin position="97"/>
        <end position="119"/>
    </location>
</feature>
<dbReference type="AlphaFoldDB" id="A0A9W6RSC3"/>
<evidence type="ECO:0008006" key="4">
    <source>
        <dbReference type="Google" id="ProtNLM"/>
    </source>
</evidence>
<organism evidence="2 3">
    <name type="scientific">Actinoallomurus iriomotensis</name>
    <dbReference type="NCBI Taxonomy" id="478107"/>
    <lineage>
        <taxon>Bacteria</taxon>
        <taxon>Bacillati</taxon>
        <taxon>Actinomycetota</taxon>
        <taxon>Actinomycetes</taxon>
        <taxon>Streptosporangiales</taxon>
        <taxon>Thermomonosporaceae</taxon>
        <taxon>Actinoallomurus</taxon>
    </lineage>
</organism>